<dbReference type="STRING" id="364032.SAMN05443662_1397"/>
<proteinExistence type="predicted"/>
<evidence type="ECO:0000313" key="3">
    <source>
        <dbReference type="EMBL" id="SIO08338.1"/>
    </source>
</evidence>
<keyword evidence="1" id="KW-0732">Signal</keyword>
<dbReference type="EMBL" id="FSRE01000003">
    <property type="protein sequence ID" value="SIO08338.1"/>
    <property type="molecule type" value="Genomic_DNA"/>
</dbReference>
<sequence length="188" mass="20675">MKKTLIATLMAAMAGTAWAGDADVSALKEEGREIARQFLGTLKPELQKAMKSGGPVHAIDVCHKKAPQITAELSKKTGWELKRTSTKVRNPNNAPDEWEKRVLAQFEQQKARGADVKKLEVGEVVEENGHKVFRYAKAIPTGKVCVACHGAHVHAPVMEAIKTYYPHDQATGFKPGDIRGMFSFKKPL</sequence>
<feature type="domain" description="Tll0287-like" evidence="2">
    <location>
        <begin position="34"/>
        <end position="187"/>
    </location>
</feature>
<organism evidence="3 4">
    <name type="scientific">Sulfurivirga caldicuralii</name>
    <dbReference type="NCBI Taxonomy" id="364032"/>
    <lineage>
        <taxon>Bacteria</taxon>
        <taxon>Pseudomonadati</taxon>
        <taxon>Pseudomonadota</taxon>
        <taxon>Gammaproteobacteria</taxon>
        <taxon>Thiotrichales</taxon>
        <taxon>Piscirickettsiaceae</taxon>
        <taxon>Sulfurivirga</taxon>
    </lineage>
</organism>
<evidence type="ECO:0000313" key="4">
    <source>
        <dbReference type="Proteomes" id="UP000198461"/>
    </source>
</evidence>
<dbReference type="OrthoDB" id="9797588at2"/>
<evidence type="ECO:0000259" key="2">
    <source>
        <dbReference type="Pfam" id="PF11845"/>
    </source>
</evidence>
<feature type="signal peptide" evidence="1">
    <location>
        <begin position="1"/>
        <end position="19"/>
    </location>
</feature>
<reference evidence="3 4" key="1">
    <citation type="submission" date="2016-11" db="EMBL/GenBank/DDBJ databases">
        <authorList>
            <person name="Jaros S."/>
            <person name="Januszkiewicz K."/>
            <person name="Wedrychowicz H."/>
        </authorList>
    </citation>
    <scope>NUCLEOTIDE SEQUENCE [LARGE SCALE GENOMIC DNA]</scope>
    <source>
        <strain evidence="3 4">DSM 17737</strain>
    </source>
</reference>
<name>A0A1N6GLA8_9GAMM</name>
<keyword evidence="4" id="KW-1185">Reference proteome</keyword>
<protein>
    <recommendedName>
        <fullName evidence="2">Tll0287-like domain-containing protein</fullName>
    </recommendedName>
</protein>
<feature type="chain" id="PRO_5009936218" description="Tll0287-like domain-containing protein" evidence="1">
    <location>
        <begin position="20"/>
        <end position="188"/>
    </location>
</feature>
<dbReference type="Pfam" id="PF11845">
    <property type="entry name" value="Tll0287-like"/>
    <property type="match status" value="1"/>
</dbReference>
<dbReference type="RefSeq" id="WP_074201657.1">
    <property type="nucleotide sequence ID" value="NZ_FSRE01000003.1"/>
</dbReference>
<dbReference type="AlphaFoldDB" id="A0A1N6GLA8"/>
<dbReference type="InterPro" id="IPR021796">
    <property type="entry name" value="Tll0287-like_dom"/>
</dbReference>
<dbReference type="Proteomes" id="UP000198461">
    <property type="component" value="Unassembled WGS sequence"/>
</dbReference>
<accession>A0A1N6GLA8</accession>
<gene>
    <name evidence="3" type="ORF">SAMN05443662_1397</name>
</gene>
<evidence type="ECO:0000256" key="1">
    <source>
        <dbReference type="SAM" id="SignalP"/>
    </source>
</evidence>